<keyword evidence="10" id="KW-0804">Transcription</keyword>
<evidence type="ECO:0000256" key="1">
    <source>
        <dbReference type="ARBA" id="ARBA00004123"/>
    </source>
</evidence>
<evidence type="ECO:0000256" key="13">
    <source>
        <dbReference type="PIRSR" id="PIRSR602717-51"/>
    </source>
</evidence>
<dbReference type="InterPro" id="IPR025995">
    <property type="entry name" value="Tudor-knot"/>
</dbReference>
<dbReference type="Proteomes" id="UP000078595">
    <property type="component" value="Chromosome 6"/>
</dbReference>
<evidence type="ECO:0000256" key="2">
    <source>
        <dbReference type="ARBA" id="ARBA00010107"/>
    </source>
</evidence>
<dbReference type="InterPro" id="IPR016181">
    <property type="entry name" value="Acyl_CoA_acyltransferase"/>
</dbReference>
<dbReference type="InterPro" id="IPR002717">
    <property type="entry name" value="HAT_MYST-type"/>
</dbReference>
<feature type="region of interest" description="Disordered" evidence="14">
    <location>
        <begin position="81"/>
        <end position="143"/>
    </location>
</feature>
<feature type="region of interest" description="Disordered" evidence="14">
    <location>
        <begin position="1"/>
        <end position="23"/>
    </location>
</feature>
<feature type="region of interest" description="Disordered" evidence="14">
    <location>
        <begin position="447"/>
        <end position="490"/>
    </location>
</feature>
<dbReference type="PROSITE" id="PS51726">
    <property type="entry name" value="MYST_HAT"/>
    <property type="match status" value="1"/>
</dbReference>
<dbReference type="Pfam" id="PF17772">
    <property type="entry name" value="zf-MYST"/>
    <property type="match status" value="1"/>
</dbReference>
<evidence type="ECO:0000259" key="15">
    <source>
        <dbReference type="PROSITE" id="PS51726"/>
    </source>
</evidence>
<keyword evidence="11" id="KW-0539">Nucleus</keyword>
<feature type="region of interest" description="Disordered" evidence="14">
    <location>
        <begin position="555"/>
        <end position="600"/>
    </location>
</feature>
<sequence length="641" mass="72436">MPIRLSDALKTENNEKALEPQKQARPLVVGGQYVVHKEGYPPRPATILDTRVNKVGVREAYVSFIGQDKRLDAWVKESDVGSEVTQSEAGPSTRPATFAETSAFSSRPSDQPEAGPSTPIERSKRTERSPRSNASTPEREHAAMTRVRNFEDVRFGEYLIKTWYYSPYPLPLSHLPHSHSQTQLHGQSTPNTPQADSSASSSKRRKLHHTPSMTTKEDLTVIGIDQSHRPPLKHERTVTEMYSGVGKGGEGARGRLWACDLCFKYMRTRAGWDRHTSSCSMLQPPGRKVYQRGSYTIWEVDGANSTLYCQNLSLFGKLFIDHKSVFFHVENFLFYVLCDAATSKRDQVMAFFSKEKLSYDDYNLACIVTFPPFQNRGFGKLLIEFSYYLTKSSKSPGTPERPISDLGLKGYTAYWVSVILRFFKALLADSKPFKEVQAESPKKVIKSPVKAQHVRTPTKDEGRVLRIRKPPATSENGHSSSNKQTQHLDAEQRVKIGDAEYIKTPIPNHNKGQYAISLTLSQIAKACHLRIDDVSFTLSELGFLVNRRKYHGGRMAKKRIPQKEYVDDGDNDEDGHLEDGDGDGDGDAGNGYQRRPKDVEVEVGEEWKNTEIVITKEMVDVQWNAWRVRERGVLEDEFVLL</sequence>
<protein>
    <recommendedName>
        <fullName evidence="3">histone acetyltransferase</fullName>
        <ecNumber evidence="3">2.3.1.48</ecNumber>
    </recommendedName>
</protein>
<dbReference type="VEuPathDB" id="FungiDB:I303_04981"/>
<keyword evidence="7" id="KW-0862">Zinc</keyword>
<feature type="compositionally biased region" description="Polar residues" evidence="14">
    <location>
        <begin position="473"/>
        <end position="485"/>
    </location>
</feature>
<reference evidence="17" key="2">
    <citation type="submission" date="2013-07" db="EMBL/GenBank/DDBJ databases">
        <authorList>
            <consortium name="The Broad Institute Genome Sequencing Platform"/>
            <person name="Cuomo C."/>
            <person name="Litvintseva A."/>
            <person name="Chen Y."/>
            <person name="Heitman J."/>
            <person name="Sun S."/>
            <person name="Springer D."/>
            <person name="Dromer F."/>
            <person name="Young S.K."/>
            <person name="Zeng Q."/>
            <person name="Gargeya S."/>
            <person name="Fitzgerald M."/>
            <person name="Abouelleil A."/>
            <person name="Alvarado L."/>
            <person name="Berlin A.M."/>
            <person name="Chapman S.B."/>
            <person name="Dewar J."/>
            <person name="Goldberg J."/>
            <person name="Griggs A."/>
            <person name="Gujja S."/>
            <person name="Hansen M."/>
            <person name="Howarth C."/>
            <person name="Imamovic A."/>
            <person name="Larimer J."/>
            <person name="McCowan C."/>
            <person name="Murphy C."/>
            <person name="Pearson M."/>
            <person name="Priest M."/>
            <person name="Roberts A."/>
            <person name="Saif S."/>
            <person name="Shea T."/>
            <person name="Sykes S."/>
            <person name="Wortman J."/>
            <person name="Nusbaum C."/>
            <person name="Birren B."/>
        </authorList>
    </citation>
    <scope>NUCLEOTIDE SEQUENCE</scope>
    <source>
        <strain evidence="17">CBS 10117</strain>
    </source>
</reference>
<reference evidence="16" key="1">
    <citation type="submission" date="2013-07" db="EMBL/GenBank/DDBJ databases">
        <title>The Genome Sequence of Cryptococcus dejecticola CBS10117.</title>
        <authorList>
            <consortium name="The Broad Institute Genome Sequencing Platform"/>
            <person name="Cuomo C."/>
            <person name="Litvintseva A."/>
            <person name="Chen Y."/>
            <person name="Heitman J."/>
            <person name="Sun S."/>
            <person name="Springer D."/>
            <person name="Dromer F."/>
            <person name="Young S.K."/>
            <person name="Zeng Q."/>
            <person name="Gargeya S."/>
            <person name="Fitzgerald M."/>
            <person name="Abouelleil A."/>
            <person name="Alvarado L."/>
            <person name="Berlin A.M."/>
            <person name="Chapman S.B."/>
            <person name="Dewar J."/>
            <person name="Goldberg J."/>
            <person name="Griggs A."/>
            <person name="Gujja S."/>
            <person name="Hansen M."/>
            <person name="Howarth C."/>
            <person name="Imamovic A."/>
            <person name="Larimer J."/>
            <person name="McCowan C."/>
            <person name="Murphy C."/>
            <person name="Pearson M."/>
            <person name="Priest M."/>
            <person name="Roberts A."/>
            <person name="Saif S."/>
            <person name="Shea T."/>
            <person name="Sykes S."/>
            <person name="Wortman J."/>
            <person name="Nusbaum C."/>
            <person name="Birren B."/>
        </authorList>
    </citation>
    <scope>NUCLEOTIDE SEQUENCE [LARGE SCALE GENOMIC DNA]</scope>
    <source>
        <strain evidence="16">CBS 10117</strain>
    </source>
</reference>
<dbReference type="Pfam" id="PF01853">
    <property type="entry name" value="MOZ_SAS"/>
    <property type="match status" value="1"/>
</dbReference>
<keyword evidence="18" id="KW-1185">Reference proteome</keyword>
<dbReference type="Gene3D" id="2.30.30.140">
    <property type="match status" value="1"/>
</dbReference>
<dbReference type="SUPFAM" id="SSF54160">
    <property type="entry name" value="Chromo domain-like"/>
    <property type="match status" value="1"/>
</dbReference>
<evidence type="ECO:0000256" key="6">
    <source>
        <dbReference type="ARBA" id="ARBA00022771"/>
    </source>
</evidence>
<evidence type="ECO:0000313" key="16">
    <source>
        <dbReference type="EMBL" id="OBR84124.1"/>
    </source>
</evidence>
<keyword evidence="8" id="KW-0007">Acetylation</keyword>
<accession>A0A1A6A270</accession>
<dbReference type="EMBL" id="KI894032">
    <property type="protein sequence ID" value="OBR84124.1"/>
    <property type="molecule type" value="Genomic_DNA"/>
</dbReference>
<dbReference type="RefSeq" id="XP_018261966.1">
    <property type="nucleotide sequence ID" value="XM_018408275.1"/>
</dbReference>
<feature type="domain" description="MYST-type HAT" evidence="15">
    <location>
        <begin position="145"/>
        <end position="561"/>
    </location>
</feature>
<dbReference type="InterPro" id="IPR036388">
    <property type="entry name" value="WH-like_DNA-bd_sf"/>
</dbReference>
<organism evidence="16">
    <name type="scientific">Kwoniella dejecticola CBS 10117</name>
    <dbReference type="NCBI Taxonomy" id="1296121"/>
    <lineage>
        <taxon>Eukaryota</taxon>
        <taxon>Fungi</taxon>
        <taxon>Dikarya</taxon>
        <taxon>Basidiomycota</taxon>
        <taxon>Agaricomycotina</taxon>
        <taxon>Tremellomycetes</taxon>
        <taxon>Tremellales</taxon>
        <taxon>Cryptococcaceae</taxon>
        <taxon>Kwoniella</taxon>
    </lineage>
</organism>
<evidence type="ECO:0000256" key="12">
    <source>
        <dbReference type="ARBA" id="ARBA00023315"/>
    </source>
</evidence>
<evidence type="ECO:0000256" key="9">
    <source>
        <dbReference type="ARBA" id="ARBA00023015"/>
    </source>
</evidence>
<dbReference type="SUPFAM" id="SSF55729">
    <property type="entry name" value="Acyl-CoA N-acyltransferases (Nat)"/>
    <property type="match status" value="1"/>
</dbReference>
<dbReference type="Gene3D" id="3.40.630.30">
    <property type="match status" value="1"/>
</dbReference>
<dbReference type="EC" id="2.3.1.48" evidence="3"/>
<proteinExistence type="inferred from homology"/>
<keyword evidence="4" id="KW-0808">Transferase</keyword>
<dbReference type="InterPro" id="IPR040706">
    <property type="entry name" value="Zf-MYST"/>
</dbReference>
<evidence type="ECO:0000256" key="5">
    <source>
        <dbReference type="ARBA" id="ARBA00022723"/>
    </source>
</evidence>
<dbReference type="GO" id="GO:0006355">
    <property type="term" value="P:regulation of DNA-templated transcription"/>
    <property type="evidence" value="ECO:0007669"/>
    <property type="project" value="InterPro"/>
</dbReference>
<dbReference type="PANTHER" id="PTHR10615:SF219">
    <property type="entry name" value="HISTONE ACETYLTRANSFERASE KAT5"/>
    <property type="match status" value="1"/>
</dbReference>
<dbReference type="KEGG" id="kdj:28968680"/>
<evidence type="ECO:0000256" key="11">
    <source>
        <dbReference type="ARBA" id="ARBA00023242"/>
    </source>
</evidence>
<gene>
    <name evidence="16" type="ORF">I303_04981</name>
    <name evidence="17" type="ORF">I303_105576</name>
</gene>
<evidence type="ECO:0000256" key="3">
    <source>
        <dbReference type="ARBA" id="ARBA00013184"/>
    </source>
</evidence>
<feature type="region of interest" description="Disordered" evidence="14">
    <location>
        <begin position="176"/>
        <end position="216"/>
    </location>
</feature>
<dbReference type="EMBL" id="CP144535">
    <property type="protein sequence ID" value="WWC62978.1"/>
    <property type="molecule type" value="Genomic_DNA"/>
</dbReference>
<feature type="compositionally biased region" description="Basic and acidic residues" evidence="14">
    <location>
        <begin position="121"/>
        <end position="130"/>
    </location>
</feature>
<keyword evidence="5" id="KW-0479">Metal-binding</keyword>
<feature type="compositionally biased region" description="Basic and acidic residues" evidence="14">
    <location>
        <begin position="7"/>
        <end position="19"/>
    </location>
</feature>
<dbReference type="STRING" id="1296121.A0A1A6A270"/>
<dbReference type="Gene3D" id="3.30.60.60">
    <property type="entry name" value="N-acetyl transferase-like"/>
    <property type="match status" value="1"/>
</dbReference>
<dbReference type="GeneID" id="28968680"/>
<feature type="compositionally biased region" description="Polar residues" evidence="14">
    <location>
        <begin position="181"/>
        <end position="196"/>
    </location>
</feature>
<feature type="active site" description="Proton donor/acceptor" evidence="13">
    <location>
        <position position="400"/>
    </location>
</feature>
<dbReference type="AlphaFoldDB" id="A0A1A6A270"/>
<evidence type="ECO:0000256" key="14">
    <source>
        <dbReference type="SAM" id="MobiDB-lite"/>
    </source>
</evidence>
<dbReference type="InterPro" id="IPR050603">
    <property type="entry name" value="MYST_HAT"/>
</dbReference>
<evidence type="ECO:0000256" key="10">
    <source>
        <dbReference type="ARBA" id="ARBA00023163"/>
    </source>
</evidence>
<evidence type="ECO:0000256" key="7">
    <source>
        <dbReference type="ARBA" id="ARBA00022833"/>
    </source>
</evidence>
<comment type="subcellular location">
    <subcellularLocation>
        <location evidence="1">Nucleus</location>
    </subcellularLocation>
</comment>
<dbReference type="OrthoDB" id="787137at2759"/>
<dbReference type="Pfam" id="PF11717">
    <property type="entry name" value="Tudor-knot"/>
    <property type="match status" value="1"/>
</dbReference>
<dbReference type="FunFam" id="3.40.630.30:FF:000156">
    <property type="entry name" value="Histone acetyltransferase"/>
    <property type="match status" value="1"/>
</dbReference>
<name>A0A1A6A270_9TREE</name>
<dbReference type="GO" id="GO:0046972">
    <property type="term" value="F:histone H4K16 acetyltransferase activity"/>
    <property type="evidence" value="ECO:0007669"/>
    <property type="project" value="TreeGrafter"/>
</dbReference>
<dbReference type="Gene3D" id="1.10.10.10">
    <property type="entry name" value="Winged helix-like DNA-binding domain superfamily/Winged helix DNA-binding domain"/>
    <property type="match status" value="1"/>
</dbReference>
<keyword evidence="12" id="KW-0012">Acyltransferase</keyword>
<feature type="compositionally biased region" description="Acidic residues" evidence="14">
    <location>
        <begin position="567"/>
        <end position="586"/>
    </location>
</feature>
<keyword evidence="9" id="KW-0805">Transcription regulation</keyword>
<evidence type="ECO:0000313" key="17">
    <source>
        <dbReference type="EMBL" id="WWC62978.1"/>
    </source>
</evidence>
<dbReference type="GO" id="GO:0035267">
    <property type="term" value="C:NuA4 histone acetyltransferase complex"/>
    <property type="evidence" value="ECO:0007669"/>
    <property type="project" value="TreeGrafter"/>
</dbReference>
<dbReference type="GO" id="GO:0005634">
    <property type="term" value="C:nucleus"/>
    <property type="evidence" value="ECO:0007669"/>
    <property type="project" value="UniProtKB-SubCell"/>
</dbReference>
<evidence type="ECO:0000256" key="8">
    <source>
        <dbReference type="ARBA" id="ARBA00022990"/>
    </source>
</evidence>
<evidence type="ECO:0000313" key="18">
    <source>
        <dbReference type="Proteomes" id="UP000078595"/>
    </source>
</evidence>
<keyword evidence="6" id="KW-0863">Zinc-finger</keyword>
<dbReference type="InterPro" id="IPR016197">
    <property type="entry name" value="Chromo-like_dom_sf"/>
</dbReference>
<dbReference type="PANTHER" id="PTHR10615">
    <property type="entry name" value="HISTONE ACETYLTRANSFERASE"/>
    <property type="match status" value="1"/>
</dbReference>
<dbReference type="GO" id="GO:0008270">
    <property type="term" value="F:zinc ion binding"/>
    <property type="evidence" value="ECO:0007669"/>
    <property type="project" value="UniProtKB-KW"/>
</dbReference>
<comment type="similarity">
    <text evidence="2">Belongs to the MYST (SAS/MOZ) family.</text>
</comment>
<reference evidence="17" key="3">
    <citation type="submission" date="2024-02" db="EMBL/GenBank/DDBJ databases">
        <title>Comparative genomics of Cryptococcus and Kwoniella reveals pathogenesis evolution and contrasting modes of karyotype evolution via chromosome fusion or intercentromeric recombination.</title>
        <authorList>
            <person name="Coelho M.A."/>
            <person name="David-Palma M."/>
            <person name="Shea T."/>
            <person name="Bowers K."/>
            <person name="McGinley-Smith S."/>
            <person name="Mohammad A.W."/>
            <person name="Gnirke A."/>
            <person name="Yurkov A.M."/>
            <person name="Nowrousian M."/>
            <person name="Sun S."/>
            <person name="Cuomo C.A."/>
            <person name="Heitman J."/>
        </authorList>
    </citation>
    <scope>NUCLEOTIDE SEQUENCE</scope>
    <source>
        <strain evidence="17">CBS 10117</strain>
    </source>
</reference>
<evidence type="ECO:0000256" key="4">
    <source>
        <dbReference type="ARBA" id="ARBA00022679"/>
    </source>
</evidence>
<feature type="compositionally biased region" description="Polar residues" evidence="14">
    <location>
        <begin position="99"/>
        <end position="109"/>
    </location>
</feature>